<keyword evidence="2" id="KW-1185">Reference proteome</keyword>
<evidence type="ECO:0000313" key="2">
    <source>
        <dbReference type="Proteomes" id="UP001152888"/>
    </source>
</evidence>
<accession>A0A9P0JQD6</accession>
<dbReference type="Proteomes" id="UP001152888">
    <property type="component" value="Unassembled WGS sequence"/>
</dbReference>
<gene>
    <name evidence="1" type="ORF">ACAOBT_LOCUS2448</name>
</gene>
<dbReference type="EMBL" id="CAKOFQ010006675">
    <property type="protein sequence ID" value="CAH1958069.1"/>
    <property type="molecule type" value="Genomic_DNA"/>
</dbReference>
<sequence length="172" mass="19871">MQDPYHRPSQNIRAAIVGRYMIDQTIVSTILALPPKYKCRGCQIIFNMECATVCEDSRLRELITLWNRCLSVCRVLLVLVAKGFKCAFHLHRTPAARVCPGWRPPAQNVSIARDADLKERKENFTGRDKVVTTALPKHQQQSIRTTNRIVTSRSHYIFPEITYIRLKQKHLN</sequence>
<dbReference type="AlphaFoldDB" id="A0A9P0JQD6"/>
<reference evidence="1" key="1">
    <citation type="submission" date="2022-03" db="EMBL/GenBank/DDBJ databases">
        <authorList>
            <person name="Sayadi A."/>
        </authorList>
    </citation>
    <scope>NUCLEOTIDE SEQUENCE</scope>
</reference>
<organism evidence="1 2">
    <name type="scientific">Acanthoscelides obtectus</name>
    <name type="common">Bean weevil</name>
    <name type="synonym">Bruchus obtectus</name>
    <dbReference type="NCBI Taxonomy" id="200917"/>
    <lineage>
        <taxon>Eukaryota</taxon>
        <taxon>Metazoa</taxon>
        <taxon>Ecdysozoa</taxon>
        <taxon>Arthropoda</taxon>
        <taxon>Hexapoda</taxon>
        <taxon>Insecta</taxon>
        <taxon>Pterygota</taxon>
        <taxon>Neoptera</taxon>
        <taxon>Endopterygota</taxon>
        <taxon>Coleoptera</taxon>
        <taxon>Polyphaga</taxon>
        <taxon>Cucujiformia</taxon>
        <taxon>Chrysomeloidea</taxon>
        <taxon>Chrysomelidae</taxon>
        <taxon>Bruchinae</taxon>
        <taxon>Bruchini</taxon>
        <taxon>Acanthoscelides</taxon>
    </lineage>
</organism>
<evidence type="ECO:0000313" key="1">
    <source>
        <dbReference type="EMBL" id="CAH1958069.1"/>
    </source>
</evidence>
<comment type="caution">
    <text evidence="1">The sequence shown here is derived from an EMBL/GenBank/DDBJ whole genome shotgun (WGS) entry which is preliminary data.</text>
</comment>
<proteinExistence type="predicted"/>
<name>A0A9P0JQD6_ACAOB</name>
<protein>
    <submittedName>
        <fullName evidence="1">Uncharacterized protein</fullName>
    </submittedName>
</protein>